<evidence type="ECO:0000259" key="1">
    <source>
        <dbReference type="PROSITE" id="PS51725"/>
    </source>
</evidence>
<evidence type="ECO:0000313" key="3">
    <source>
        <dbReference type="Proteomes" id="UP000071859"/>
    </source>
</evidence>
<keyword evidence="2" id="KW-0560">Oxidoreductase</keyword>
<dbReference type="OrthoDB" id="9798157at2"/>
<accession>A0A158DUR4</accession>
<protein>
    <submittedName>
        <fullName evidence="2">Antibiotic biosynthesis monooxygenase</fullName>
    </submittedName>
</protein>
<dbReference type="Pfam" id="PF03992">
    <property type="entry name" value="ABM"/>
    <property type="match status" value="1"/>
</dbReference>
<gene>
    <name evidence="2" type="ORF">AWB78_05647</name>
</gene>
<name>A0A158DUR4_9BURK</name>
<comment type="caution">
    <text evidence="2">The sequence shown here is derived from an EMBL/GenBank/DDBJ whole genome shotgun (WGS) entry which is preliminary data.</text>
</comment>
<organism evidence="2 3">
    <name type="scientific">Caballeronia calidae</name>
    <dbReference type="NCBI Taxonomy" id="1777139"/>
    <lineage>
        <taxon>Bacteria</taxon>
        <taxon>Pseudomonadati</taxon>
        <taxon>Pseudomonadota</taxon>
        <taxon>Betaproteobacteria</taxon>
        <taxon>Burkholderiales</taxon>
        <taxon>Burkholderiaceae</taxon>
        <taxon>Caballeronia</taxon>
    </lineage>
</organism>
<dbReference type="Proteomes" id="UP000071859">
    <property type="component" value="Unassembled WGS sequence"/>
</dbReference>
<dbReference type="EMBL" id="FCOX02000037">
    <property type="protein sequence ID" value="SAK98335.1"/>
    <property type="molecule type" value="Genomic_DNA"/>
</dbReference>
<dbReference type="Gene3D" id="3.30.70.100">
    <property type="match status" value="1"/>
</dbReference>
<dbReference type="InterPro" id="IPR011008">
    <property type="entry name" value="Dimeric_a/b-barrel"/>
</dbReference>
<sequence>MVIELADIRIHADQKEHFEKTISYALQNILSKSTGFVNYEISHSIESPERYVLRVCWETVEHHTTGFRQSANYQEWQKLVSPFFAQRPIVEHFEIVVR</sequence>
<feature type="domain" description="ABM" evidence="1">
    <location>
        <begin position="2"/>
        <end position="93"/>
    </location>
</feature>
<dbReference type="InterPro" id="IPR007138">
    <property type="entry name" value="ABM_dom"/>
</dbReference>
<keyword evidence="2" id="KW-0503">Monooxygenase</keyword>
<reference evidence="2" key="1">
    <citation type="submission" date="2016-01" db="EMBL/GenBank/DDBJ databases">
        <authorList>
            <person name="Peeters C."/>
        </authorList>
    </citation>
    <scope>NUCLEOTIDE SEQUENCE</scope>
    <source>
        <strain evidence="2">LMG 29321</strain>
    </source>
</reference>
<evidence type="ECO:0000313" key="2">
    <source>
        <dbReference type="EMBL" id="SAK98335.1"/>
    </source>
</evidence>
<dbReference type="GO" id="GO:0004497">
    <property type="term" value="F:monooxygenase activity"/>
    <property type="evidence" value="ECO:0007669"/>
    <property type="project" value="UniProtKB-KW"/>
</dbReference>
<dbReference type="RefSeq" id="WP_062609270.1">
    <property type="nucleotide sequence ID" value="NZ_FCOX02000037.1"/>
</dbReference>
<proteinExistence type="predicted"/>
<dbReference type="SUPFAM" id="SSF54909">
    <property type="entry name" value="Dimeric alpha+beta barrel"/>
    <property type="match status" value="1"/>
</dbReference>
<keyword evidence="3" id="KW-1185">Reference proteome</keyword>
<dbReference type="AlphaFoldDB" id="A0A158DUR4"/>
<dbReference type="PROSITE" id="PS51725">
    <property type="entry name" value="ABM"/>
    <property type="match status" value="1"/>
</dbReference>